<organism evidence="2 3">
    <name type="scientific">Portunus trituberculatus</name>
    <name type="common">Swimming crab</name>
    <name type="synonym">Neptunus trituberculatus</name>
    <dbReference type="NCBI Taxonomy" id="210409"/>
    <lineage>
        <taxon>Eukaryota</taxon>
        <taxon>Metazoa</taxon>
        <taxon>Ecdysozoa</taxon>
        <taxon>Arthropoda</taxon>
        <taxon>Crustacea</taxon>
        <taxon>Multicrustacea</taxon>
        <taxon>Malacostraca</taxon>
        <taxon>Eumalacostraca</taxon>
        <taxon>Eucarida</taxon>
        <taxon>Decapoda</taxon>
        <taxon>Pleocyemata</taxon>
        <taxon>Brachyura</taxon>
        <taxon>Eubrachyura</taxon>
        <taxon>Portunoidea</taxon>
        <taxon>Portunidae</taxon>
        <taxon>Portuninae</taxon>
        <taxon>Portunus</taxon>
    </lineage>
</organism>
<comment type="caution">
    <text evidence="2">The sequence shown here is derived from an EMBL/GenBank/DDBJ whole genome shotgun (WGS) entry which is preliminary data.</text>
</comment>
<accession>A0A5B7CPJ2</accession>
<name>A0A5B7CPJ2_PORTR</name>
<feature type="region of interest" description="Disordered" evidence="1">
    <location>
        <begin position="1"/>
        <end position="26"/>
    </location>
</feature>
<feature type="compositionally biased region" description="Basic residues" evidence="1">
    <location>
        <begin position="50"/>
        <end position="59"/>
    </location>
</feature>
<reference evidence="2 3" key="1">
    <citation type="submission" date="2019-05" db="EMBL/GenBank/DDBJ databases">
        <title>Another draft genome of Portunus trituberculatus and its Hox gene families provides insights of decapod evolution.</title>
        <authorList>
            <person name="Jeong J.-H."/>
            <person name="Song I."/>
            <person name="Kim S."/>
            <person name="Choi T."/>
            <person name="Kim D."/>
            <person name="Ryu S."/>
            <person name="Kim W."/>
        </authorList>
    </citation>
    <scope>NUCLEOTIDE SEQUENCE [LARGE SCALE GENOMIC DNA]</scope>
    <source>
        <tissue evidence="2">Muscle</tissue>
    </source>
</reference>
<gene>
    <name evidence="2" type="ORF">E2C01_004064</name>
</gene>
<dbReference type="Proteomes" id="UP000324222">
    <property type="component" value="Unassembled WGS sequence"/>
</dbReference>
<dbReference type="EMBL" id="VSRR010000161">
    <property type="protein sequence ID" value="MPC11400.1"/>
    <property type="molecule type" value="Genomic_DNA"/>
</dbReference>
<keyword evidence="3" id="KW-1185">Reference proteome</keyword>
<feature type="region of interest" description="Disordered" evidence="1">
    <location>
        <begin position="42"/>
        <end position="84"/>
    </location>
</feature>
<evidence type="ECO:0000313" key="2">
    <source>
        <dbReference type="EMBL" id="MPC11400.1"/>
    </source>
</evidence>
<evidence type="ECO:0000313" key="3">
    <source>
        <dbReference type="Proteomes" id="UP000324222"/>
    </source>
</evidence>
<proteinExistence type="predicted"/>
<sequence length="84" mass="9592">MCRWSARSVVEAPLSGSRREPQSHTSLAHRVLLVRAHSGQYMHGTSTTHQGKRKHRHQHHQVEGSHHFPFSPPYPVHGSLSHQH</sequence>
<dbReference type="AlphaFoldDB" id="A0A5B7CPJ2"/>
<protein>
    <submittedName>
        <fullName evidence="2">Uncharacterized protein</fullName>
    </submittedName>
</protein>
<evidence type="ECO:0000256" key="1">
    <source>
        <dbReference type="SAM" id="MobiDB-lite"/>
    </source>
</evidence>